<dbReference type="AlphaFoldDB" id="A0AAE1XYZ9"/>
<protein>
    <recommendedName>
        <fullName evidence="3">Reverse transcriptase zinc-binding domain-containing protein</fullName>
    </recommendedName>
</protein>
<organism evidence="1 2">
    <name type="scientific">Sesamum alatum</name>
    <dbReference type="NCBI Taxonomy" id="300844"/>
    <lineage>
        <taxon>Eukaryota</taxon>
        <taxon>Viridiplantae</taxon>
        <taxon>Streptophyta</taxon>
        <taxon>Embryophyta</taxon>
        <taxon>Tracheophyta</taxon>
        <taxon>Spermatophyta</taxon>
        <taxon>Magnoliopsida</taxon>
        <taxon>eudicotyledons</taxon>
        <taxon>Gunneridae</taxon>
        <taxon>Pentapetalae</taxon>
        <taxon>asterids</taxon>
        <taxon>lamiids</taxon>
        <taxon>Lamiales</taxon>
        <taxon>Pedaliaceae</taxon>
        <taxon>Sesamum</taxon>
    </lineage>
</organism>
<evidence type="ECO:0008006" key="3">
    <source>
        <dbReference type="Google" id="ProtNLM"/>
    </source>
</evidence>
<evidence type="ECO:0000313" key="1">
    <source>
        <dbReference type="EMBL" id="KAK4420239.1"/>
    </source>
</evidence>
<reference evidence="1" key="1">
    <citation type="submission" date="2020-06" db="EMBL/GenBank/DDBJ databases">
        <authorList>
            <person name="Li T."/>
            <person name="Hu X."/>
            <person name="Zhang T."/>
            <person name="Song X."/>
            <person name="Zhang H."/>
            <person name="Dai N."/>
            <person name="Sheng W."/>
            <person name="Hou X."/>
            <person name="Wei L."/>
        </authorList>
    </citation>
    <scope>NUCLEOTIDE SEQUENCE</scope>
    <source>
        <strain evidence="1">3651</strain>
        <tissue evidence="1">Leaf</tissue>
    </source>
</reference>
<proteinExistence type="predicted"/>
<keyword evidence="2" id="KW-1185">Reference proteome</keyword>
<dbReference type="EMBL" id="JACGWO010000009">
    <property type="protein sequence ID" value="KAK4420239.1"/>
    <property type="molecule type" value="Genomic_DNA"/>
</dbReference>
<evidence type="ECO:0000313" key="2">
    <source>
        <dbReference type="Proteomes" id="UP001293254"/>
    </source>
</evidence>
<comment type="caution">
    <text evidence="1">The sequence shown here is derived from an EMBL/GenBank/DDBJ whole genome shotgun (WGS) entry which is preliminary data.</text>
</comment>
<dbReference type="Proteomes" id="UP001293254">
    <property type="component" value="Unassembled WGS sequence"/>
</dbReference>
<name>A0AAE1XYZ9_9LAMI</name>
<accession>A0AAE1XYZ9</accession>
<reference evidence="1" key="2">
    <citation type="journal article" date="2024" name="Plant">
        <title>Genomic evolution and insights into agronomic trait innovations of Sesamum species.</title>
        <authorList>
            <person name="Miao H."/>
            <person name="Wang L."/>
            <person name="Qu L."/>
            <person name="Liu H."/>
            <person name="Sun Y."/>
            <person name="Le M."/>
            <person name="Wang Q."/>
            <person name="Wei S."/>
            <person name="Zheng Y."/>
            <person name="Lin W."/>
            <person name="Duan Y."/>
            <person name="Cao H."/>
            <person name="Xiong S."/>
            <person name="Wang X."/>
            <person name="Wei L."/>
            <person name="Li C."/>
            <person name="Ma Q."/>
            <person name="Ju M."/>
            <person name="Zhao R."/>
            <person name="Li G."/>
            <person name="Mu C."/>
            <person name="Tian Q."/>
            <person name="Mei H."/>
            <person name="Zhang T."/>
            <person name="Gao T."/>
            <person name="Zhang H."/>
        </authorList>
    </citation>
    <scope>NUCLEOTIDE SEQUENCE</scope>
    <source>
        <strain evidence="1">3651</strain>
    </source>
</reference>
<gene>
    <name evidence="1" type="ORF">Salat_2436900</name>
</gene>
<sequence>MWDDVLQMRMNLKRQGVVEDTCCPCSALEPEDASYVLFSCTFVRLVWALSGLPVSSIPQHEGDGLEWLRTAHCGQDSQDFAYFLTVSWGLWLRCNQLVSEGNQLHAPELVAMARRTLNHQLGVFPIDPG</sequence>